<feature type="signal peptide" evidence="1">
    <location>
        <begin position="1"/>
        <end position="21"/>
    </location>
</feature>
<evidence type="ECO:0000313" key="3">
    <source>
        <dbReference type="Proteomes" id="UP000190367"/>
    </source>
</evidence>
<accession>A0A1T4N1F0</accession>
<evidence type="ECO:0000256" key="1">
    <source>
        <dbReference type="SAM" id="SignalP"/>
    </source>
</evidence>
<evidence type="ECO:0000313" key="2">
    <source>
        <dbReference type="EMBL" id="SJZ73062.1"/>
    </source>
</evidence>
<feature type="chain" id="PRO_5010568679" description="Carbohydrate binding domain-containing protein" evidence="1">
    <location>
        <begin position="22"/>
        <end position="90"/>
    </location>
</feature>
<organism evidence="2 3">
    <name type="scientific">Chitinophaga eiseniae</name>
    <dbReference type="NCBI Taxonomy" id="634771"/>
    <lineage>
        <taxon>Bacteria</taxon>
        <taxon>Pseudomonadati</taxon>
        <taxon>Bacteroidota</taxon>
        <taxon>Chitinophagia</taxon>
        <taxon>Chitinophagales</taxon>
        <taxon>Chitinophagaceae</taxon>
        <taxon>Chitinophaga</taxon>
    </lineage>
</organism>
<keyword evidence="3" id="KW-1185">Reference proteome</keyword>
<sequence>MKIKLSALLLCSTLFLANVNATDKKAPARPAAFKPKVFVSCAGVQPFFYGFTYYPGQRVVYANGLYQAAQTNQGVWPNFGPAWFWLGPCN</sequence>
<dbReference type="STRING" id="634771.SAMN04488128_1011376"/>
<dbReference type="RefSeq" id="WP_078667981.1">
    <property type="nucleotide sequence ID" value="NZ_FUWZ01000001.1"/>
</dbReference>
<dbReference type="Proteomes" id="UP000190367">
    <property type="component" value="Unassembled WGS sequence"/>
</dbReference>
<name>A0A1T4N1F0_9BACT</name>
<gene>
    <name evidence="2" type="ORF">SAMN04488128_1011376</name>
</gene>
<protein>
    <recommendedName>
        <fullName evidence="4">Carbohydrate binding domain-containing protein</fullName>
    </recommendedName>
</protein>
<reference evidence="3" key="1">
    <citation type="submission" date="2017-02" db="EMBL/GenBank/DDBJ databases">
        <authorList>
            <person name="Varghese N."/>
            <person name="Submissions S."/>
        </authorList>
    </citation>
    <scope>NUCLEOTIDE SEQUENCE [LARGE SCALE GENOMIC DNA]</scope>
    <source>
        <strain evidence="3">DSM 22224</strain>
    </source>
</reference>
<evidence type="ECO:0008006" key="4">
    <source>
        <dbReference type="Google" id="ProtNLM"/>
    </source>
</evidence>
<dbReference type="EMBL" id="FUWZ01000001">
    <property type="protein sequence ID" value="SJZ73062.1"/>
    <property type="molecule type" value="Genomic_DNA"/>
</dbReference>
<dbReference type="AlphaFoldDB" id="A0A1T4N1F0"/>
<keyword evidence="1" id="KW-0732">Signal</keyword>
<dbReference type="OrthoDB" id="679181at2"/>
<proteinExistence type="predicted"/>